<keyword evidence="3" id="KW-1185">Reference proteome</keyword>
<name>A0A9P4QKD3_9PLEO</name>
<comment type="caution">
    <text evidence="2">The sequence shown here is derived from an EMBL/GenBank/DDBJ whole genome shotgun (WGS) entry which is preliminary data.</text>
</comment>
<organism evidence="2 3">
    <name type="scientific">Polyplosphaeria fusca</name>
    <dbReference type="NCBI Taxonomy" id="682080"/>
    <lineage>
        <taxon>Eukaryota</taxon>
        <taxon>Fungi</taxon>
        <taxon>Dikarya</taxon>
        <taxon>Ascomycota</taxon>
        <taxon>Pezizomycotina</taxon>
        <taxon>Dothideomycetes</taxon>
        <taxon>Pleosporomycetidae</taxon>
        <taxon>Pleosporales</taxon>
        <taxon>Tetraplosphaeriaceae</taxon>
        <taxon>Polyplosphaeria</taxon>
    </lineage>
</organism>
<dbReference type="AlphaFoldDB" id="A0A9P4QKD3"/>
<protein>
    <submittedName>
        <fullName evidence="2">Uncharacterized protein</fullName>
    </submittedName>
</protein>
<gene>
    <name evidence="2" type="ORF">EJ04DRAFT_453214</name>
</gene>
<evidence type="ECO:0000313" key="2">
    <source>
        <dbReference type="EMBL" id="KAF2726514.1"/>
    </source>
</evidence>
<feature type="region of interest" description="Disordered" evidence="1">
    <location>
        <begin position="1"/>
        <end position="71"/>
    </location>
</feature>
<proteinExistence type="predicted"/>
<feature type="non-terminal residue" evidence="2">
    <location>
        <position position="291"/>
    </location>
</feature>
<evidence type="ECO:0000256" key="1">
    <source>
        <dbReference type="SAM" id="MobiDB-lite"/>
    </source>
</evidence>
<evidence type="ECO:0000313" key="3">
    <source>
        <dbReference type="Proteomes" id="UP000799444"/>
    </source>
</evidence>
<dbReference type="Proteomes" id="UP000799444">
    <property type="component" value="Unassembled WGS sequence"/>
</dbReference>
<dbReference type="OrthoDB" id="3791143at2759"/>
<dbReference type="EMBL" id="ML996452">
    <property type="protein sequence ID" value="KAF2726514.1"/>
    <property type="molecule type" value="Genomic_DNA"/>
</dbReference>
<feature type="compositionally biased region" description="Basic and acidic residues" evidence="1">
    <location>
        <begin position="1"/>
        <end position="15"/>
    </location>
</feature>
<sequence>MAPKRRLEATKEVETYAKCPSRTPKPTYKKREGDGTQPIQPIQPPIEVPEHTPEPLTELLTQPEERSQRASPWPILQASQASQPANEPAWESQLVAKKPPIATVQTRAFSSAATEASVEEDAAPPINFTDFNGVDWSRLKGFAPPLTTPRGAPSWVYRHGWRIWKEHTKPEKFYFLCRYCHINRKTGGLHQVTVATSAAILHLASDQRGHRLSKDGSIRKPGQQSLQMALDRGLILSQDAYRELGNFDIQGFWQAAVLWLVNNNRPLREFETESFRAMIRFANPEAEIALW</sequence>
<accession>A0A9P4QKD3</accession>
<reference evidence="2" key="1">
    <citation type="journal article" date="2020" name="Stud. Mycol.">
        <title>101 Dothideomycetes genomes: a test case for predicting lifestyles and emergence of pathogens.</title>
        <authorList>
            <person name="Haridas S."/>
            <person name="Albert R."/>
            <person name="Binder M."/>
            <person name="Bloem J."/>
            <person name="Labutti K."/>
            <person name="Salamov A."/>
            <person name="Andreopoulos B."/>
            <person name="Baker S."/>
            <person name="Barry K."/>
            <person name="Bills G."/>
            <person name="Bluhm B."/>
            <person name="Cannon C."/>
            <person name="Castanera R."/>
            <person name="Culley D."/>
            <person name="Daum C."/>
            <person name="Ezra D."/>
            <person name="Gonzalez J."/>
            <person name="Henrissat B."/>
            <person name="Kuo A."/>
            <person name="Liang C."/>
            <person name="Lipzen A."/>
            <person name="Lutzoni F."/>
            <person name="Magnuson J."/>
            <person name="Mondo S."/>
            <person name="Nolan M."/>
            <person name="Ohm R."/>
            <person name="Pangilinan J."/>
            <person name="Park H.-J."/>
            <person name="Ramirez L."/>
            <person name="Alfaro M."/>
            <person name="Sun H."/>
            <person name="Tritt A."/>
            <person name="Yoshinaga Y."/>
            <person name="Zwiers L.-H."/>
            <person name="Turgeon B."/>
            <person name="Goodwin S."/>
            <person name="Spatafora J."/>
            <person name="Crous P."/>
            <person name="Grigoriev I."/>
        </authorList>
    </citation>
    <scope>NUCLEOTIDE SEQUENCE</scope>
    <source>
        <strain evidence="2">CBS 125425</strain>
    </source>
</reference>